<evidence type="ECO:0000313" key="2">
    <source>
        <dbReference type="Proteomes" id="UP001283361"/>
    </source>
</evidence>
<proteinExistence type="predicted"/>
<dbReference type="AlphaFoldDB" id="A0AAE0ZRV6"/>
<comment type="caution">
    <text evidence="1">The sequence shown here is derived from an EMBL/GenBank/DDBJ whole genome shotgun (WGS) entry which is preliminary data.</text>
</comment>
<name>A0AAE0ZRV6_9GAST</name>
<gene>
    <name evidence="1" type="ORF">RRG08_066688</name>
</gene>
<sequence>MASASPVTGREDHTASPISTINMDELSHLKSITEDDVYQQLRRHFIRYGKGRPCDLPKVDGVTNGLLLKLYVIKEECNASFRELKDWLTKLVPNTESVSESRVYHTSAFYRSSKCVLMETVGLHHFFKKATAFIVYQTLSLLMDSNDVTFLEQHPIPSHLPVILLTKLLLIWKRLGLKNERDSLLFTNG</sequence>
<evidence type="ECO:0000313" key="1">
    <source>
        <dbReference type="EMBL" id="KAK3774458.1"/>
    </source>
</evidence>
<keyword evidence="2" id="KW-1185">Reference proteome</keyword>
<dbReference type="EMBL" id="JAWDGP010003408">
    <property type="protein sequence ID" value="KAK3774458.1"/>
    <property type="molecule type" value="Genomic_DNA"/>
</dbReference>
<accession>A0AAE0ZRV6</accession>
<organism evidence="1 2">
    <name type="scientific">Elysia crispata</name>
    <name type="common">lettuce slug</name>
    <dbReference type="NCBI Taxonomy" id="231223"/>
    <lineage>
        <taxon>Eukaryota</taxon>
        <taxon>Metazoa</taxon>
        <taxon>Spiralia</taxon>
        <taxon>Lophotrochozoa</taxon>
        <taxon>Mollusca</taxon>
        <taxon>Gastropoda</taxon>
        <taxon>Heterobranchia</taxon>
        <taxon>Euthyneura</taxon>
        <taxon>Panpulmonata</taxon>
        <taxon>Sacoglossa</taxon>
        <taxon>Placobranchoidea</taxon>
        <taxon>Plakobranchidae</taxon>
        <taxon>Elysia</taxon>
    </lineage>
</organism>
<reference evidence="1" key="1">
    <citation type="journal article" date="2023" name="G3 (Bethesda)">
        <title>A reference genome for the long-term kleptoplast-retaining sea slug Elysia crispata morphotype clarki.</title>
        <authorList>
            <person name="Eastman K.E."/>
            <person name="Pendleton A.L."/>
            <person name="Shaikh M.A."/>
            <person name="Suttiyut T."/>
            <person name="Ogas R."/>
            <person name="Tomko P."/>
            <person name="Gavelis G."/>
            <person name="Widhalm J.R."/>
            <person name="Wisecaver J.H."/>
        </authorList>
    </citation>
    <scope>NUCLEOTIDE SEQUENCE</scope>
    <source>
        <strain evidence="1">ECLA1</strain>
    </source>
</reference>
<dbReference type="Proteomes" id="UP001283361">
    <property type="component" value="Unassembled WGS sequence"/>
</dbReference>
<protein>
    <submittedName>
        <fullName evidence="1">Uncharacterized protein</fullName>
    </submittedName>
</protein>